<gene>
    <name evidence="1" type="ORF">AB5J52_00595</name>
</gene>
<proteinExistence type="predicted"/>
<accession>A0AB39R4F7</accession>
<reference evidence="1" key="1">
    <citation type="submission" date="2024-07" db="EMBL/GenBank/DDBJ databases">
        <authorList>
            <person name="Yu S.T."/>
        </authorList>
    </citation>
    <scope>NUCLEOTIDE SEQUENCE</scope>
    <source>
        <strain evidence="1">R39</strain>
    </source>
</reference>
<name>A0AB39R4F7_9ACTN</name>
<evidence type="ECO:0000313" key="1">
    <source>
        <dbReference type="EMBL" id="XDQ49847.1"/>
    </source>
</evidence>
<organism evidence="1">
    <name type="scientific">Streptomyces sp. R39</name>
    <dbReference type="NCBI Taxonomy" id="3238631"/>
    <lineage>
        <taxon>Bacteria</taxon>
        <taxon>Bacillati</taxon>
        <taxon>Actinomycetota</taxon>
        <taxon>Actinomycetes</taxon>
        <taxon>Kitasatosporales</taxon>
        <taxon>Streptomycetaceae</taxon>
        <taxon>Streptomyces</taxon>
    </lineage>
</organism>
<protein>
    <submittedName>
        <fullName evidence="1">Uncharacterized protein</fullName>
    </submittedName>
</protein>
<sequence length="61" mass="6399">MFFDDPGAPWQGESGGDGIEVLTEEADETLHGLRSVLFGRPDPLQQEVSALVADQVGEGAG</sequence>
<dbReference type="AlphaFoldDB" id="A0AB39R4F7"/>
<dbReference type="EMBL" id="CP163441">
    <property type="protein sequence ID" value="XDQ49847.1"/>
    <property type="molecule type" value="Genomic_DNA"/>
</dbReference>
<dbReference type="RefSeq" id="WP_369228380.1">
    <property type="nucleotide sequence ID" value="NZ_CP163441.1"/>
</dbReference>